<evidence type="ECO:0000313" key="5">
    <source>
        <dbReference type="EMBL" id="RPB14161.1"/>
    </source>
</evidence>
<evidence type="ECO:0000259" key="4">
    <source>
        <dbReference type="PROSITE" id="PS51186"/>
    </source>
</evidence>
<protein>
    <submittedName>
        <fullName evidence="5">N-acetyltransferase MAK3-like protein</fullName>
    </submittedName>
</protein>
<organism evidence="5 6">
    <name type="scientific">Morchella conica CCBAS932</name>
    <dbReference type="NCBI Taxonomy" id="1392247"/>
    <lineage>
        <taxon>Eukaryota</taxon>
        <taxon>Fungi</taxon>
        <taxon>Dikarya</taxon>
        <taxon>Ascomycota</taxon>
        <taxon>Pezizomycotina</taxon>
        <taxon>Pezizomycetes</taxon>
        <taxon>Pezizales</taxon>
        <taxon>Morchellaceae</taxon>
        <taxon>Morchella</taxon>
    </lineage>
</organism>
<name>A0A3N4L0S4_9PEZI</name>
<dbReference type="EMBL" id="ML119119">
    <property type="protein sequence ID" value="RPB14161.1"/>
    <property type="molecule type" value="Genomic_DNA"/>
</dbReference>
<dbReference type="InterPro" id="IPR016181">
    <property type="entry name" value="Acyl_CoA_acyltransferase"/>
</dbReference>
<proteinExistence type="inferred from homology"/>
<dbReference type="GO" id="GO:0004596">
    <property type="term" value="F:protein-N-terminal amino-acid acetyltransferase activity"/>
    <property type="evidence" value="ECO:0007669"/>
    <property type="project" value="InterPro"/>
</dbReference>
<evidence type="ECO:0000256" key="3">
    <source>
        <dbReference type="ARBA" id="ARBA00024025"/>
    </source>
</evidence>
<feature type="non-terminal residue" evidence="5">
    <location>
        <position position="115"/>
    </location>
</feature>
<dbReference type="Gene3D" id="3.40.630.30">
    <property type="match status" value="1"/>
</dbReference>
<dbReference type="PANTHER" id="PTHR45896">
    <property type="entry name" value="N-ALPHA-ACETYLTRANSFERASE 30"/>
    <property type="match status" value="1"/>
</dbReference>
<dbReference type="Proteomes" id="UP000277580">
    <property type="component" value="Unassembled WGS sequence"/>
</dbReference>
<comment type="similarity">
    <text evidence="3">Belongs to the acetyltransferase family. MAK3 subfamily.</text>
</comment>
<keyword evidence="2" id="KW-0012">Acyltransferase</keyword>
<dbReference type="CDD" id="cd04301">
    <property type="entry name" value="NAT_SF"/>
    <property type="match status" value="1"/>
</dbReference>
<dbReference type="InterPro" id="IPR044542">
    <property type="entry name" value="NAA30-like"/>
</dbReference>
<feature type="non-terminal residue" evidence="5">
    <location>
        <position position="1"/>
    </location>
</feature>
<dbReference type="InterPro" id="IPR000182">
    <property type="entry name" value="GNAT_dom"/>
</dbReference>
<accession>A0A3N4L0S4</accession>
<dbReference type="STRING" id="1392247.A0A3N4L0S4"/>
<dbReference type="PANTHER" id="PTHR45896:SF1">
    <property type="entry name" value="N-ALPHA-ACETYLTRANSFERASE 30"/>
    <property type="match status" value="1"/>
</dbReference>
<feature type="domain" description="N-acetyltransferase" evidence="4">
    <location>
        <begin position="1"/>
        <end position="115"/>
    </location>
</feature>
<dbReference type="Pfam" id="PF00583">
    <property type="entry name" value="Acetyltransf_1"/>
    <property type="match status" value="1"/>
</dbReference>
<gene>
    <name evidence="5" type="ORF">P167DRAFT_459170</name>
</gene>
<dbReference type="InParanoid" id="A0A3N4L0S4"/>
<dbReference type="AlphaFoldDB" id="A0A3N4L0S4"/>
<evidence type="ECO:0000313" key="6">
    <source>
        <dbReference type="Proteomes" id="UP000277580"/>
    </source>
</evidence>
<dbReference type="SUPFAM" id="SSF55729">
    <property type="entry name" value="Acyl-CoA N-acyltransferases (Nat)"/>
    <property type="match status" value="1"/>
</dbReference>
<dbReference type="PROSITE" id="PS51186">
    <property type="entry name" value="GNAT"/>
    <property type="match status" value="1"/>
</dbReference>
<dbReference type="OrthoDB" id="41532at2759"/>
<keyword evidence="1 5" id="KW-0808">Transferase</keyword>
<reference evidence="5 6" key="1">
    <citation type="journal article" date="2018" name="Nat. Ecol. Evol.">
        <title>Pezizomycetes genomes reveal the molecular basis of ectomycorrhizal truffle lifestyle.</title>
        <authorList>
            <person name="Murat C."/>
            <person name="Payen T."/>
            <person name="Noel B."/>
            <person name="Kuo A."/>
            <person name="Morin E."/>
            <person name="Chen J."/>
            <person name="Kohler A."/>
            <person name="Krizsan K."/>
            <person name="Balestrini R."/>
            <person name="Da Silva C."/>
            <person name="Montanini B."/>
            <person name="Hainaut M."/>
            <person name="Levati E."/>
            <person name="Barry K.W."/>
            <person name="Belfiori B."/>
            <person name="Cichocki N."/>
            <person name="Clum A."/>
            <person name="Dockter R.B."/>
            <person name="Fauchery L."/>
            <person name="Guy J."/>
            <person name="Iotti M."/>
            <person name="Le Tacon F."/>
            <person name="Lindquist E.A."/>
            <person name="Lipzen A."/>
            <person name="Malagnac F."/>
            <person name="Mello A."/>
            <person name="Molinier V."/>
            <person name="Miyauchi S."/>
            <person name="Poulain J."/>
            <person name="Riccioni C."/>
            <person name="Rubini A."/>
            <person name="Sitrit Y."/>
            <person name="Splivallo R."/>
            <person name="Traeger S."/>
            <person name="Wang M."/>
            <person name="Zifcakova L."/>
            <person name="Wipf D."/>
            <person name="Zambonelli A."/>
            <person name="Paolocci F."/>
            <person name="Nowrousian M."/>
            <person name="Ottonello S."/>
            <person name="Baldrian P."/>
            <person name="Spatafora J.W."/>
            <person name="Henrissat B."/>
            <person name="Nagy L.G."/>
            <person name="Aury J.M."/>
            <person name="Wincker P."/>
            <person name="Grigoriev I.V."/>
            <person name="Bonfante P."/>
            <person name="Martin F.M."/>
        </authorList>
    </citation>
    <scope>NUCLEOTIDE SEQUENCE [LARGE SCALE GENOMIC DNA]</scope>
    <source>
        <strain evidence="5 6">CCBAS932</strain>
    </source>
</reference>
<evidence type="ECO:0000256" key="1">
    <source>
        <dbReference type="ARBA" id="ARBA00022679"/>
    </source>
</evidence>
<evidence type="ECO:0000256" key="2">
    <source>
        <dbReference type="ARBA" id="ARBA00023315"/>
    </source>
</evidence>
<keyword evidence="6" id="KW-1185">Reference proteome</keyword>
<sequence>VIKTDPTLPSNMWLYRCTLHSWPQLCFMAMDGEAIVGVVISTVQMHHNNMLRGGIMLLLVRKDYRSCGLGTRLVAQAVESLIDADADEISIVTKTTNTNAIKIYERLGFIRTKLL</sequence>
<dbReference type="GO" id="GO:0031417">
    <property type="term" value="C:NatC complex"/>
    <property type="evidence" value="ECO:0007669"/>
    <property type="project" value="TreeGrafter"/>
</dbReference>